<gene>
    <name evidence="1" type="ORF">IV203_026467</name>
</gene>
<dbReference type="Proteomes" id="UP000693970">
    <property type="component" value="Unassembled WGS sequence"/>
</dbReference>
<evidence type="ECO:0000313" key="1">
    <source>
        <dbReference type="EMBL" id="KAG7363107.1"/>
    </source>
</evidence>
<dbReference type="PANTHER" id="PTHR47328">
    <property type="match status" value="1"/>
</dbReference>
<dbReference type="EMBL" id="JAGRRH010000010">
    <property type="protein sequence ID" value="KAG7363107.1"/>
    <property type="molecule type" value="Genomic_DNA"/>
</dbReference>
<organism evidence="1 2">
    <name type="scientific">Nitzschia inconspicua</name>
    <dbReference type="NCBI Taxonomy" id="303405"/>
    <lineage>
        <taxon>Eukaryota</taxon>
        <taxon>Sar</taxon>
        <taxon>Stramenopiles</taxon>
        <taxon>Ochrophyta</taxon>
        <taxon>Bacillariophyta</taxon>
        <taxon>Bacillariophyceae</taxon>
        <taxon>Bacillariophycidae</taxon>
        <taxon>Bacillariales</taxon>
        <taxon>Bacillariaceae</taxon>
        <taxon>Nitzschia</taxon>
    </lineage>
</organism>
<comment type="caution">
    <text evidence="1">The sequence shown here is derived from an EMBL/GenBank/DDBJ whole genome shotgun (WGS) entry which is preliminary data.</text>
</comment>
<reference evidence="1" key="1">
    <citation type="journal article" date="2021" name="Sci. Rep.">
        <title>Diploid genomic architecture of Nitzschia inconspicua, an elite biomass production diatom.</title>
        <authorList>
            <person name="Oliver A."/>
            <person name="Podell S."/>
            <person name="Pinowska A."/>
            <person name="Traller J.C."/>
            <person name="Smith S.R."/>
            <person name="McClure R."/>
            <person name="Beliaev A."/>
            <person name="Bohutskyi P."/>
            <person name="Hill E.A."/>
            <person name="Rabines A."/>
            <person name="Zheng H."/>
            <person name="Allen L.Z."/>
            <person name="Kuo A."/>
            <person name="Grigoriev I.V."/>
            <person name="Allen A.E."/>
            <person name="Hazlebeck D."/>
            <person name="Allen E.E."/>
        </authorList>
    </citation>
    <scope>NUCLEOTIDE SEQUENCE</scope>
    <source>
        <strain evidence="1">Hildebrandi</strain>
    </source>
</reference>
<keyword evidence="2" id="KW-1185">Reference proteome</keyword>
<dbReference type="PANTHER" id="PTHR47328:SF1">
    <property type="entry name" value="RUTC FAMILY PROTEIN YOAB"/>
    <property type="match status" value="1"/>
</dbReference>
<dbReference type="Pfam" id="PF01042">
    <property type="entry name" value="Ribonuc_L-PSP"/>
    <property type="match status" value="1"/>
</dbReference>
<dbReference type="CDD" id="cd06150">
    <property type="entry name" value="YjgF_YER057c_UK114_like_2"/>
    <property type="match status" value="1"/>
</dbReference>
<dbReference type="InterPro" id="IPR006175">
    <property type="entry name" value="YjgF/YER057c/UK114"/>
</dbReference>
<dbReference type="AlphaFoldDB" id="A0A9K3LJA4"/>
<dbReference type="InterPro" id="IPR035709">
    <property type="entry name" value="YoaB-like"/>
</dbReference>
<accession>A0A9K3LJA4</accession>
<proteinExistence type="predicted"/>
<dbReference type="OrthoDB" id="309640at2759"/>
<name>A0A9K3LJA4_9STRA</name>
<protein>
    <submittedName>
        <fullName evidence="1">Cytochrome C2</fullName>
    </submittedName>
</protein>
<reference evidence="1" key="2">
    <citation type="submission" date="2021-04" db="EMBL/GenBank/DDBJ databases">
        <authorList>
            <person name="Podell S."/>
        </authorList>
    </citation>
    <scope>NUCLEOTIDE SEQUENCE</scope>
    <source>
        <strain evidence="1">Hildebrandi</strain>
    </source>
</reference>
<evidence type="ECO:0000313" key="2">
    <source>
        <dbReference type="Proteomes" id="UP000693970"/>
    </source>
</evidence>
<sequence length="125" mass="13748">MSSGSKITRLGTTDPRMSKIVIHNGVVYLSGITDTTISDISGQTKNVLKQVDELLAQAGTSKSNLLTVQIWLKDIQNDFNVLNQVWNDWLDPENKPVRATVQSPMARPEILVEIQVTAAAATEEK</sequence>